<dbReference type="GO" id="GO:0003724">
    <property type="term" value="F:RNA helicase activity"/>
    <property type="evidence" value="ECO:0007669"/>
    <property type="project" value="InterPro"/>
</dbReference>
<feature type="region of interest" description="CC/SHH/C" evidence="11">
    <location>
        <begin position="129"/>
        <end position="157"/>
    </location>
</feature>
<dbReference type="InterPro" id="IPR018999">
    <property type="entry name" value="UPF1_CH/ZBD"/>
</dbReference>
<dbReference type="GO" id="GO:0003677">
    <property type="term" value="F:DNA binding"/>
    <property type="evidence" value="ECO:0007669"/>
    <property type="project" value="InterPro"/>
</dbReference>
<evidence type="ECO:0000256" key="11">
    <source>
        <dbReference type="PROSITE-ProRule" id="PRU01341"/>
    </source>
</evidence>
<protein>
    <recommendedName>
        <fullName evidence="13">Upf1 domain-containing protein</fullName>
    </recommendedName>
</protein>
<evidence type="ECO:0000256" key="6">
    <source>
        <dbReference type="ARBA" id="ARBA00022771"/>
    </source>
</evidence>
<keyword evidence="6 11" id="KW-0863">Zinc-finger</keyword>
<name>A0AAW1QLG8_9CHLO</name>
<keyword evidence="7" id="KW-0378">Hydrolase</keyword>
<evidence type="ECO:0000256" key="12">
    <source>
        <dbReference type="SAM" id="MobiDB-lite"/>
    </source>
</evidence>
<feature type="region of interest" description="Disordered" evidence="12">
    <location>
        <begin position="1"/>
        <end position="21"/>
    </location>
</feature>
<evidence type="ECO:0000256" key="7">
    <source>
        <dbReference type="ARBA" id="ARBA00022801"/>
    </source>
</evidence>
<reference evidence="14 15" key="1">
    <citation type="journal article" date="2024" name="Nat. Commun.">
        <title>Phylogenomics reveals the evolutionary origins of lichenization in chlorophyte algae.</title>
        <authorList>
            <person name="Puginier C."/>
            <person name="Libourel C."/>
            <person name="Otte J."/>
            <person name="Skaloud P."/>
            <person name="Haon M."/>
            <person name="Grisel S."/>
            <person name="Petersen M."/>
            <person name="Berrin J.G."/>
            <person name="Delaux P.M."/>
            <person name="Dal Grande F."/>
            <person name="Keller J."/>
        </authorList>
    </citation>
    <scope>NUCLEOTIDE SEQUENCE [LARGE SCALE GENOMIC DNA]</scope>
    <source>
        <strain evidence="14 15">SAG 2145</strain>
    </source>
</reference>
<evidence type="ECO:0000256" key="8">
    <source>
        <dbReference type="ARBA" id="ARBA00022806"/>
    </source>
</evidence>
<comment type="caution">
    <text evidence="14">The sequence shown here is derived from an EMBL/GenBank/DDBJ whole genome shotgun (WGS) entry which is preliminary data.</text>
</comment>
<dbReference type="GO" id="GO:0016787">
    <property type="term" value="F:hydrolase activity"/>
    <property type="evidence" value="ECO:0007669"/>
    <property type="project" value="UniProtKB-KW"/>
</dbReference>
<evidence type="ECO:0000256" key="1">
    <source>
        <dbReference type="ARBA" id="ARBA00004496"/>
    </source>
</evidence>
<dbReference type="CDD" id="cd18808">
    <property type="entry name" value="SF1_C_Upf1"/>
    <property type="match status" value="1"/>
</dbReference>
<evidence type="ECO:0000256" key="3">
    <source>
        <dbReference type="ARBA" id="ARBA00022490"/>
    </source>
</evidence>
<dbReference type="GO" id="GO:0005737">
    <property type="term" value="C:cytoplasm"/>
    <property type="evidence" value="ECO:0007669"/>
    <property type="project" value="UniProtKB-SubCell"/>
</dbReference>
<dbReference type="InterPro" id="IPR041679">
    <property type="entry name" value="DNA2/NAM7-like_C"/>
</dbReference>
<feature type="domain" description="Upf1" evidence="13">
    <location>
        <begin position="107"/>
        <end position="264"/>
    </location>
</feature>
<dbReference type="CDD" id="cd21407">
    <property type="entry name" value="1B_UPF1-like"/>
    <property type="match status" value="1"/>
</dbReference>
<feature type="compositionally biased region" description="Polar residues" evidence="12">
    <location>
        <begin position="1105"/>
        <end position="1122"/>
    </location>
</feature>
<organism evidence="14 15">
    <name type="scientific">Apatococcus lobatus</name>
    <dbReference type="NCBI Taxonomy" id="904363"/>
    <lineage>
        <taxon>Eukaryota</taxon>
        <taxon>Viridiplantae</taxon>
        <taxon>Chlorophyta</taxon>
        <taxon>core chlorophytes</taxon>
        <taxon>Trebouxiophyceae</taxon>
        <taxon>Chlorellales</taxon>
        <taxon>Chlorellaceae</taxon>
        <taxon>Apatococcus</taxon>
    </lineage>
</organism>
<dbReference type="GO" id="GO:0003723">
    <property type="term" value="F:RNA binding"/>
    <property type="evidence" value="ECO:0007669"/>
    <property type="project" value="InterPro"/>
</dbReference>
<dbReference type="InterPro" id="IPR045055">
    <property type="entry name" value="DNA2/NAM7-like"/>
</dbReference>
<feature type="compositionally biased region" description="Polar residues" evidence="12">
    <location>
        <begin position="1069"/>
        <end position="1095"/>
    </location>
</feature>
<evidence type="ECO:0000259" key="13">
    <source>
        <dbReference type="PROSITE" id="PS51997"/>
    </source>
</evidence>
<dbReference type="InterPro" id="IPR027417">
    <property type="entry name" value="P-loop_NTPase"/>
</dbReference>
<gene>
    <name evidence="14" type="ORF">WJX74_004861</name>
</gene>
<dbReference type="GO" id="GO:0008270">
    <property type="term" value="F:zinc ion binding"/>
    <property type="evidence" value="ECO:0007669"/>
    <property type="project" value="UniProtKB-UniRule"/>
</dbReference>
<dbReference type="SUPFAM" id="SSF52540">
    <property type="entry name" value="P-loop containing nucleoside triphosphate hydrolases"/>
    <property type="match status" value="1"/>
</dbReference>
<dbReference type="Pfam" id="PF09416">
    <property type="entry name" value="UPF1_Zn_bind"/>
    <property type="match status" value="1"/>
</dbReference>
<dbReference type="Pfam" id="PF13086">
    <property type="entry name" value="AAA_11"/>
    <property type="match status" value="1"/>
</dbReference>
<keyword evidence="8" id="KW-0347">Helicase</keyword>
<comment type="subcellular location">
    <subcellularLocation>
        <location evidence="1">Cytoplasm</location>
    </subcellularLocation>
</comment>
<proteinExistence type="inferred from homology"/>
<evidence type="ECO:0000256" key="4">
    <source>
        <dbReference type="ARBA" id="ARBA00022723"/>
    </source>
</evidence>
<dbReference type="InterPro" id="IPR047187">
    <property type="entry name" value="SF1_C_Upf1"/>
</dbReference>
<dbReference type="Gene3D" id="6.10.140.1240">
    <property type="match status" value="1"/>
</dbReference>
<dbReference type="FunFam" id="3.40.50.300:FF:000097">
    <property type="entry name" value="Regulator of nonsense transcripts 1"/>
    <property type="match status" value="1"/>
</dbReference>
<feature type="region of interest" description="C3H" evidence="11">
    <location>
        <begin position="115"/>
        <end position="147"/>
    </location>
</feature>
<evidence type="ECO:0000256" key="10">
    <source>
        <dbReference type="ARBA" id="ARBA00022840"/>
    </source>
</evidence>
<evidence type="ECO:0000256" key="9">
    <source>
        <dbReference type="ARBA" id="ARBA00022833"/>
    </source>
</evidence>
<comment type="similarity">
    <text evidence="2">Belongs to the DNA2/NAM7 helicase family.</text>
</comment>
<sequence length="1144" mass="123805">MNTQSFGRATQTQPGSFLGTQLESQPNFNFLDVGATQDVGSFGGFSDFTSFTQDPVANTQGWQDGISQATAVAAAALDNADGSSVSALTDKVSELNFEDDEARRGEPKDLPEWACAYCGIHNPAAVVKCVATGRWFCNARIAGTAACIVTHLVKAKMRECLLHKENPLGETPLECYSCGSRNVFALGFVPVRNEESMVLVCRDHSANASGLKNLDIDLSLWEPLVRDRAFIPWLVKEPTEQEKLRARHIKLSQISKLEEMWKSNPAAGLGDIDKPGEDDKPATVALRYEDAYIYQNVFGPLVKAEADYDKGIKESQSREGVGIKWDVGLNKKHIARFVFPKETSELRLMAGDEMRLRHSCPSAGTRGPWHATGLVVKLDDASEEVALELKQEAKPPTDTTVGFKVEFVWKSTSFDRMQRAMHSFAVDETSVSGYLYHRLLGHEVEPQLLRVALPKRYSAPNLPELNHSQVTAMKHVLQQPLSLIQGPPGTGKTVTTASVVYQLAKQAQGQILVAAPSNVAVDQLAEKISASGLKVVRISAKSREAVASPVEHLTLHYQVRNLELPERHELRKLQQLKEEAGEMTAADERKLRGLQRATEKEILQAADVVCVTCVGAGDLRLNNFRFRQVLVDESTQATEPECLIPLVLGAKQVILVGDHCQLGPVIMNGKAAKAGLSQSLFERLVLLGIKPVRLQVQYRMHPCLSEFPSNLFYEGTLQNGVTKAERAMPSIAYPWPDISRPMMFYVQLGAEEISVSGTSYLNRAEAANLEKVVTHFLKGGVMPEQIGVITPYEGQRAHILSTMARNGTLRQELYSKLEVASVDSFQGREKDFIILSCVRSNEHQGIGFLSDPRRMNVALTRARYGLVVLGNPRVLSKQPLWNALLWHFRDRDCLVEGPLSNLKQSAAQLARPKRTYDSKAFGLGGSQSNRFQPALMAGIDPKAGPEPVPGMPVDNGGPANGHPPKGGRSGRGASNGLPAGGRTAGSGVNARMGLPPTAAGAARNTSGPAGVSYSKADGQPGGMSGMRSDGGGMRSVNMAGPLPYAIGAQPGTQKEGRKTSRKTKAAADQASQVKTSRPGSSGNLTQGFSGLSQDGLSMPGDFEFKSQTSMQSQGALLDSHFSSGQLGDLDDALLNVPGLPDGFQ</sequence>
<dbReference type="Proteomes" id="UP001438707">
    <property type="component" value="Unassembled WGS sequence"/>
</dbReference>
<dbReference type="CDD" id="cd18039">
    <property type="entry name" value="DEXXQc_UPF1"/>
    <property type="match status" value="1"/>
</dbReference>
<dbReference type="GO" id="GO:0005524">
    <property type="term" value="F:ATP binding"/>
    <property type="evidence" value="ECO:0007669"/>
    <property type="project" value="UniProtKB-KW"/>
</dbReference>
<dbReference type="AlphaFoldDB" id="A0AAW1QLG8"/>
<dbReference type="PANTHER" id="PTHR10887">
    <property type="entry name" value="DNA2/NAM7 HELICASE FAMILY"/>
    <property type="match status" value="1"/>
</dbReference>
<feature type="compositionally biased region" description="Gly residues" evidence="12">
    <location>
        <begin position="1019"/>
        <end position="1033"/>
    </location>
</feature>
<dbReference type="InterPro" id="IPR041677">
    <property type="entry name" value="DNA2/NAM7_AAA_11"/>
</dbReference>
<dbReference type="GO" id="GO:0000184">
    <property type="term" value="P:nuclear-transcribed mRNA catabolic process, nonsense-mediated decay"/>
    <property type="evidence" value="ECO:0007669"/>
    <property type="project" value="InterPro"/>
</dbReference>
<dbReference type="Gene3D" id="2.40.30.230">
    <property type="match status" value="1"/>
</dbReference>
<feature type="region of interest" description="C4" evidence="11">
    <location>
        <begin position="175"/>
        <end position="205"/>
    </location>
</feature>
<keyword evidence="3" id="KW-0963">Cytoplasm</keyword>
<evidence type="ECO:0000313" key="15">
    <source>
        <dbReference type="Proteomes" id="UP001438707"/>
    </source>
</evidence>
<keyword evidence="4 11" id="KW-0479">Metal-binding</keyword>
<dbReference type="Pfam" id="PF04851">
    <property type="entry name" value="ResIII"/>
    <property type="match status" value="1"/>
</dbReference>
<dbReference type="InterPro" id="IPR040812">
    <property type="entry name" value="UPF1_1B_dom"/>
</dbReference>
<dbReference type="PANTHER" id="PTHR10887:SF364">
    <property type="entry name" value="REGULATOR OF NONSENSE TRANSCRIPTS 1"/>
    <property type="match status" value="1"/>
</dbReference>
<keyword evidence="5" id="KW-0547">Nucleotide-binding</keyword>
<evidence type="ECO:0000256" key="2">
    <source>
        <dbReference type="ARBA" id="ARBA00007913"/>
    </source>
</evidence>
<dbReference type="Pfam" id="PF13087">
    <property type="entry name" value="AAA_12"/>
    <property type="match status" value="1"/>
</dbReference>
<dbReference type="EMBL" id="JALJOS010000033">
    <property type="protein sequence ID" value="KAK9822301.1"/>
    <property type="molecule type" value="Genomic_DNA"/>
</dbReference>
<keyword evidence="9 11" id="KW-0862">Zinc</keyword>
<keyword evidence="10" id="KW-0067">ATP-binding</keyword>
<evidence type="ECO:0000256" key="5">
    <source>
        <dbReference type="ARBA" id="ARBA00022741"/>
    </source>
</evidence>
<dbReference type="InterPro" id="IPR006935">
    <property type="entry name" value="Helicase/UvrB_N"/>
</dbReference>
<dbReference type="CDD" id="cd21400">
    <property type="entry name" value="ZBD_UPF1-like"/>
    <property type="match status" value="1"/>
</dbReference>
<dbReference type="PROSITE" id="PS51997">
    <property type="entry name" value="UPF1_CH_RICH"/>
    <property type="match status" value="1"/>
</dbReference>
<feature type="region of interest" description="Disordered" evidence="12">
    <location>
        <begin position="937"/>
        <end position="1122"/>
    </location>
</feature>
<accession>A0AAW1QLG8</accession>
<dbReference type="Pfam" id="PF18141">
    <property type="entry name" value="UPF1_1B_dom"/>
    <property type="match status" value="1"/>
</dbReference>
<evidence type="ECO:0000313" key="14">
    <source>
        <dbReference type="EMBL" id="KAK9822301.1"/>
    </source>
</evidence>
<dbReference type="Gene3D" id="3.40.50.300">
    <property type="entry name" value="P-loop containing nucleotide triphosphate hydrolases"/>
    <property type="match status" value="2"/>
</dbReference>
<keyword evidence="15" id="KW-1185">Reference proteome</keyword>